<dbReference type="InterPro" id="IPR036291">
    <property type="entry name" value="NAD(P)-bd_dom_sf"/>
</dbReference>
<dbReference type="Gene3D" id="3.90.25.10">
    <property type="entry name" value="UDP-galactose 4-epimerase, domain 1"/>
    <property type="match status" value="1"/>
</dbReference>
<feature type="domain" description="NAD(P)-binding" evidence="5">
    <location>
        <begin position="82"/>
        <end position="387"/>
    </location>
</feature>
<keyword evidence="2" id="KW-0520">NAD</keyword>
<feature type="compositionally biased region" description="Pro residues" evidence="4">
    <location>
        <begin position="34"/>
        <end position="44"/>
    </location>
</feature>
<comment type="cofactor">
    <cofactor evidence="1">
        <name>NAD(+)</name>
        <dbReference type="ChEBI" id="CHEBI:57540"/>
    </cofactor>
</comment>
<evidence type="ECO:0000256" key="2">
    <source>
        <dbReference type="ARBA" id="ARBA00023027"/>
    </source>
</evidence>
<keyword evidence="3" id="KW-0456">Lyase</keyword>
<reference evidence="7" key="2">
    <citation type="submission" date="2009-11" db="EMBL/GenBank/DDBJ databases">
        <title>The Genome Sequence of Allomyces macrogynus strain ATCC 38327.</title>
        <authorList>
            <consortium name="The Broad Institute Genome Sequencing Platform"/>
            <person name="Russ C."/>
            <person name="Cuomo C."/>
            <person name="Shea T."/>
            <person name="Young S.K."/>
            <person name="Zeng Q."/>
            <person name="Koehrsen M."/>
            <person name="Haas B."/>
            <person name="Borodovsky M."/>
            <person name="Guigo R."/>
            <person name="Alvarado L."/>
            <person name="Berlin A."/>
            <person name="Borenstein D."/>
            <person name="Chen Z."/>
            <person name="Engels R."/>
            <person name="Freedman E."/>
            <person name="Gellesch M."/>
            <person name="Goldberg J."/>
            <person name="Griggs A."/>
            <person name="Gujja S."/>
            <person name="Heiman D."/>
            <person name="Hepburn T."/>
            <person name="Howarth C."/>
            <person name="Jen D."/>
            <person name="Larson L."/>
            <person name="Lewis B."/>
            <person name="Mehta T."/>
            <person name="Park D."/>
            <person name="Pearson M."/>
            <person name="Roberts A."/>
            <person name="Saif S."/>
            <person name="Shenoy N."/>
            <person name="Sisk P."/>
            <person name="Stolte C."/>
            <person name="Sykes S."/>
            <person name="Walk T."/>
            <person name="White J."/>
            <person name="Yandava C."/>
            <person name="Burger G."/>
            <person name="Gray M.W."/>
            <person name="Holland P.W.H."/>
            <person name="King N."/>
            <person name="Lang F.B.F."/>
            <person name="Roger A.J."/>
            <person name="Ruiz-Trillo I."/>
            <person name="Lander E."/>
            <person name="Nusbaum C."/>
        </authorList>
    </citation>
    <scope>NUCLEOTIDE SEQUENCE [LARGE SCALE GENOMIC DNA]</scope>
    <source>
        <strain evidence="7">ATCC 38327</strain>
    </source>
</reference>
<dbReference type="EMBL" id="GG745332">
    <property type="protein sequence ID" value="KNE57801.1"/>
    <property type="molecule type" value="Genomic_DNA"/>
</dbReference>
<evidence type="ECO:0000256" key="4">
    <source>
        <dbReference type="SAM" id="MobiDB-lite"/>
    </source>
</evidence>
<evidence type="ECO:0000256" key="3">
    <source>
        <dbReference type="ARBA" id="ARBA00023239"/>
    </source>
</evidence>
<dbReference type="PANTHER" id="PTHR43000">
    <property type="entry name" value="DTDP-D-GLUCOSE 4,6-DEHYDRATASE-RELATED"/>
    <property type="match status" value="1"/>
</dbReference>
<dbReference type="eggNOG" id="KOG0747">
    <property type="taxonomic scope" value="Eukaryota"/>
</dbReference>
<organism evidence="6 7">
    <name type="scientific">Allomyces macrogynus (strain ATCC 38327)</name>
    <name type="common">Allomyces javanicus var. macrogynus</name>
    <dbReference type="NCBI Taxonomy" id="578462"/>
    <lineage>
        <taxon>Eukaryota</taxon>
        <taxon>Fungi</taxon>
        <taxon>Fungi incertae sedis</taxon>
        <taxon>Blastocladiomycota</taxon>
        <taxon>Blastocladiomycetes</taxon>
        <taxon>Blastocladiales</taxon>
        <taxon>Blastocladiaceae</taxon>
        <taxon>Allomyces</taxon>
    </lineage>
</organism>
<dbReference type="GO" id="GO:0008460">
    <property type="term" value="F:dTDP-glucose 4,6-dehydratase activity"/>
    <property type="evidence" value="ECO:0007669"/>
    <property type="project" value="InterPro"/>
</dbReference>
<evidence type="ECO:0000259" key="5">
    <source>
        <dbReference type="Pfam" id="PF16363"/>
    </source>
</evidence>
<dbReference type="FunFam" id="3.40.50.720:FF:000304">
    <property type="entry name" value="UDP-glucose 4,6-dehydratase"/>
    <property type="match status" value="1"/>
</dbReference>
<dbReference type="SUPFAM" id="SSF51735">
    <property type="entry name" value="NAD(P)-binding Rossmann-fold domains"/>
    <property type="match status" value="1"/>
</dbReference>
<gene>
    <name evidence="6" type="ORF">AMAG_04649</name>
</gene>
<proteinExistence type="predicted"/>
<evidence type="ECO:0000256" key="1">
    <source>
        <dbReference type="ARBA" id="ARBA00001911"/>
    </source>
</evidence>
<dbReference type="STRING" id="578462.A0A0L0S5V9"/>
<sequence length="420" mass="46107">MASTRSKAPASLRATSMAAHSHLSSSAAGSAASPPMPAPGPASPAAPASATHHGNSNGSINLIDADLGHRLPDPNPAVRNLLITGGAGFIASFLVRKLVLLYSEWSIFVVDKLDYCASLRAFDDIRLCSNFEFIKGDFTSHDFMLFLLKTKNIDTIVHLAAQTHVDNSFGNSLEFTQNNVVGTHVLLETARVHKLHRFIHISTDEVYGDIPLTSPNANEETILSPNNPYSATKAAAECLVRAYHRSFGIPAIITRSNNVYGPGQYPEKVIPKFILLLLQGRKCPIHGDGSNARRYLYVADVAHALDLIIQRGEIGEIYNIGTDFELSNLALTEQLVGIIRPGSKSVHDHIEFVEDRAFNDRRYAIDSTKLRTLGWAPSVKFNEGIQKSIDWYREYGDTWWSHADIESALRAHPLKPPAAH</sequence>
<feature type="compositionally biased region" description="Low complexity" evidence="4">
    <location>
        <begin position="24"/>
        <end position="33"/>
    </location>
</feature>
<dbReference type="AlphaFoldDB" id="A0A0L0S5V9"/>
<dbReference type="OMA" id="KLIPLMC"/>
<accession>A0A0L0S5V9</accession>
<feature type="region of interest" description="Disordered" evidence="4">
    <location>
        <begin position="24"/>
        <end position="53"/>
    </location>
</feature>
<dbReference type="GO" id="GO:0009225">
    <property type="term" value="P:nucleotide-sugar metabolic process"/>
    <property type="evidence" value="ECO:0007669"/>
    <property type="project" value="InterPro"/>
</dbReference>
<dbReference type="Proteomes" id="UP000054350">
    <property type="component" value="Unassembled WGS sequence"/>
</dbReference>
<dbReference type="InterPro" id="IPR005888">
    <property type="entry name" value="dTDP_Gluc_deHydtase"/>
</dbReference>
<dbReference type="VEuPathDB" id="FungiDB:AMAG_04649"/>
<dbReference type="OrthoDB" id="331544at2759"/>
<evidence type="ECO:0000313" key="6">
    <source>
        <dbReference type="EMBL" id="KNE57801.1"/>
    </source>
</evidence>
<dbReference type="CDD" id="cd05246">
    <property type="entry name" value="dTDP_GD_SDR_e"/>
    <property type="match status" value="1"/>
</dbReference>
<protein>
    <submittedName>
        <fullName evidence="6">dTDP-glucose 4,6-dehydratase</fullName>
    </submittedName>
</protein>
<dbReference type="InterPro" id="IPR016040">
    <property type="entry name" value="NAD(P)-bd_dom"/>
</dbReference>
<evidence type="ECO:0000313" key="7">
    <source>
        <dbReference type="Proteomes" id="UP000054350"/>
    </source>
</evidence>
<dbReference type="Gene3D" id="3.40.50.720">
    <property type="entry name" value="NAD(P)-binding Rossmann-like Domain"/>
    <property type="match status" value="1"/>
</dbReference>
<dbReference type="Pfam" id="PF16363">
    <property type="entry name" value="GDP_Man_Dehyd"/>
    <property type="match status" value="1"/>
</dbReference>
<keyword evidence="7" id="KW-1185">Reference proteome</keyword>
<reference evidence="6 7" key="1">
    <citation type="submission" date="2009-11" db="EMBL/GenBank/DDBJ databases">
        <title>Annotation of Allomyces macrogynus ATCC 38327.</title>
        <authorList>
            <consortium name="The Broad Institute Genome Sequencing Platform"/>
            <person name="Russ C."/>
            <person name="Cuomo C."/>
            <person name="Burger G."/>
            <person name="Gray M.W."/>
            <person name="Holland P.W.H."/>
            <person name="King N."/>
            <person name="Lang F.B.F."/>
            <person name="Roger A.J."/>
            <person name="Ruiz-Trillo I."/>
            <person name="Young S.K."/>
            <person name="Zeng Q."/>
            <person name="Gargeya S."/>
            <person name="Fitzgerald M."/>
            <person name="Haas B."/>
            <person name="Abouelleil A."/>
            <person name="Alvarado L."/>
            <person name="Arachchi H.M."/>
            <person name="Berlin A."/>
            <person name="Chapman S.B."/>
            <person name="Gearin G."/>
            <person name="Goldberg J."/>
            <person name="Griggs A."/>
            <person name="Gujja S."/>
            <person name="Hansen M."/>
            <person name="Heiman D."/>
            <person name="Howarth C."/>
            <person name="Larimer J."/>
            <person name="Lui A."/>
            <person name="MacDonald P.J.P."/>
            <person name="McCowen C."/>
            <person name="Montmayeur A."/>
            <person name="Murphy C."/>
            <person name="Neiman D."/>
            <person name="Pearson M."/>
            <person name="Priest M."/>
            <person name="Roberts A."/>
            <person name="Saif S."/>
            <person name="Shea T."/>
            <person name="Sisk P."/>
            <person name="Stolte C."/>
            <person name="Sykes S."/>
            <person name="Wortman J."/>
            <person name="Nusbaum C."/>
            <person name="Birren B."/>
        </authorList>
    </citation>
    <scope>NUCLEOTIDE SEQUENCE [LARGE SCALE GENOMIC DNA]</scope>
    <source>
        <strain evidence="6 7">ATCC 38327</strain>
    </source>
</reference>
<name>A0A0L0S5V9_ALLM3</name>